<feature type="compositionally biased region" description="Polar residues" evidence="1">
    <location>
        <begin position="139"/>
        <end position="148"/>
    </location>
</feature>
<reference evidence="2" key="1">
    <citation type="submission" date="2020-06" db="EMBL/GenBank/DDBJ databases">
        <authorList>
            <consortium name="Plant Systems Biology data submission"/>
        </authorList>
    </citation>
    <scope>NUCLEOTIDE SEQUENCE</scope>
    <source>
        <strain evidence="2">D6</strain>
    </source>
</reference>
<protein>
    <submittedName>
        <fullName evidence="2">Uncharacterized protein</fullName>
    </submittedName>
</protein>
<feature type="region of interest" description="Disordered" evidence="1">
    <location>
        <begin position="964"/>
        <end position="994"/>
    </location>
</feature>
<gene>
    <name evidence="2" type="ORF">SEMRO_888_G216400.1</name>
</gene>
<feature type="compositionally biased region" description="Polar residues" evidence="1">
    <location>
        <begin position="83"/>
        <end position="94"/>
    </location>
</feature>
<feature type="region of interest" description="Disordered" evidence="1">
    <location>
        <begin position="419"/>
        <end position="459"/>
    </location>
</feature>
<feature type="compositionally biased region" description="Polar residues" evidence="1">
    <location>
        <begin position="248"/>
        <end position="260"/>
    </location>
</feature>
<evidence type="ECO:0000256" key="1">
    <source>
        <dbReference type="SAM" id="MobiDB-lite"/>
    </source>
</evidence>
<organism evidence="2 3">
    <name type="scientific">Seminavis robusta</name>
    <dbReference type="NCBI Taxonomy" id="568900"/>
    <lineage>
        <taxon>Eukaryota</taxon>
        <taxon>Sar</taxon>
        <taxon>Stramenopiles</taxon>
        <taxon>Ochrophyta</taxon>
        <taxon>Bacillariophyta</taxon>
        <taxon>Bacillariophyceae</taxon>
        <taxon>Bacillariophycidae</taxon>
        <taxon>Naviculales</taxon>
        <taxon>Naviculaceae</taxon>
        <taxon>Seminavis</taxon>
    </lineage>
</organism>
<keyword evidence="3" id="KW-1185">Reference proteome</keyword>
<evidence type="ECO:0000313" key="3">
    <source>
        <dbReference type="Proteomes" id="UP001153069"/>
    </source>
</evidence>
<feature type="region of interest" description="Disordered" evidence="1">
    <location>
        <begin position="232"/>
        <end position="334"/>
    </location>
</feature>
<feature type="region of interest" description="Disordered" evidence="1">
    <location>
        <begin position="733"/>
        <end position="778"/>
    </location>
</feature>
<name>A0A9N8HM89_9STRA</name>
<dbReference type="Proteomes" id="UP001153069">
    <property type="component" value="Unassembled WGS sequence"/>
</dbReference>
<sequence length="1012" mass="110397">MRRFRCCNRSGIDEVIGFQALEEGSTSNTSIYTPPNRAYGVRGAGRGGPEEQGRGNINETNNNRKSRSLRRFFIPAAASITGRKNFTNGDQHSPTARKEASLISVSQASSENTSSRHTPQSMALMLSCSTDIDVGSGNGESNDGTNDYTDPAPSDEYMHIKGPIDTDTCQIFRDNLLDNVKNTNPGPGNNLLLAQRSNSQSTSIVTNESRSTVEVDDPSITDILEALSDYDSSTHHRVRRKSVEETRQSLQALTRPSYDSGSDEEDSILATHRNGNKRLSQPAFQVPLAFWPKRNRTPTKPTNESDEPLLGDKDREADQNTVSTKDHTLTEGEESTVCVVEWESSDSSQKSDGNHKQIHHGNLIEWVNAPKSAGGKGDTRGALETIEPSNMLISTDSPILPEDPTSLERVESSSFYTPVSTNVVSSGGNSADSSRGASVDYDEAGEKRGVPADDDIASTNSTRMSYSRSMTIDNEDELCLQPQPTDFSWLSSSNNRIDVVPSPEFVIDQKGSLVGVEISSRSCERADRDGSREPVIEQVEHDPWRQQTVVQKNYGLETPQAIIRDDLAVAAPSLPLPPPTNHTPDRQARDRQALGNQLLDPSTSDISKLRSSWKTDPIAIIPLPFFSSSQPKDSEAIQTSSSRDSKEMALPPNDDNAFTSPPRMKSTAAGNDSALFWDDSEEGTKSERFQVHHTNELVAWPDSGKSPSLQSEFYPPVVGKHSSTKLERKLHNEKEVTSTNDYPSSGVVSVSPPLINYSKDSSGNAREPSTGGALQSKNGSSKFALFDRQQDALHLHKPLPVRATYHPVSLPVVMDGPQGPASLNYSYSVKAATTTTTSSASSLVSHCSSSSSVHDKFRQEDQLLMGQKSGQASEETAFEMRQTKQDSFDIDHHIPAAHSLRTASSAAEASLAWREPDDDIECAGIHQGRASFGVCSSESVTSSSIAGSDKRRSVQSYWEQRIANASPILPPHEEGNVSRSERKPTSVTPPARKGANVMLKIQALERQFYGDR</sequence>
<feature type="region of interest" description="Disordered" evidence="1">
    <location>
        <begin position="83"/>
        <end position="152"/>
    </location>
</feature>
<feature type="compositionally biased region" description="Low complexity" evidence="1">
    <location>
        <begin position="419"/>
        <end position="430"/>
    </location>
</feature>
<dbReference type="AlphaFoldDB" id="A0A9N8HM89"/>
<comment type="caution">
    <text evidence="2">The sequence shown here is derived from an EMBL/GenBank/DDBJ whole genome shotgun (WGS) entry which is preliminary data.</text>
</comment>
<evidence type="ECO:0000313" key="2">
    <source>
        <dbReference type="EMBL" id="CAB9517872.1"/>
    </source>
</evidence>
<feature type="compositionally biased region" description="Basic and acidic residues" evidence="1">
    <location>
        <begin position="971"/>
        <end position="984"/>
    </location>
</feature>
<accession>A0A9N8HM89</accession>
<feature type="compositionally biased region" description="Polar residues" evidence="1">
    <location>
        <begin position="103"/>
        <end position="121"/>
    </location>
</feature>
<feature type="region of interest" description="Disordered" evidence="1">
    <location>
        <begin position="624"/>
        <end position="670"/>
    </location>
</feature>
<feature type="compositionally biased region" description="Polar residues" evidence="1">
    <location>
        <begin position="626"/>
        <end position="642"/>
    </location>
</feature>
<feature type="compositionally biased region" description="Low complexity" evidence="1">
    <location>
        <begin position="743"/>
        <end position="753"/>
    </location>
</feature>
<feature type="compositionally biased region" description="Basic and acidic residues" evidence="1">
    <location>
        <begin position="310"/>
        <end position="330"/>
    </location>
</feature>
<dbReference type="EMBL" id="CAICTM010000886">
    <property type="protein sequence ID" value="CAB9517872.1"/>
    <property type="molecule type" value="Genomic_DNA"/>
</dbReference>
<proteinExistence type="predicted"/>